<keyword evidence="1" id="KW-0560">Oxidoreductase</keyword>
<dbReference type="Proteomes" id="UP001056873">
    <property type="component" value="Chromosome"/>
</dbReference>
<reference evidence="4" key="1">
    <citation type="journal article" date="2022" name="BMC Genomics">
        <title>Genome sequence of the entomopathogenic Serratia entomophila isolate 626 and characterisation of the species specific itaconate degradation pathway.</title>
        <authorList>
            <person name="Vaughan A.L."/>
            <person name="Altermann E."/>
            <person name="Glare T.R."/>
            <person name="Hurst M.R.H."/>
        </authorList>
    </citation>
    <scope>NUCLEOTIDE SEQUENCE</scope>
    <source>
        <strain evidence="4">626</strain>
    </source>
</reference>
<dbReference type="InterPro" id="IPR006076">
    <property type="entry name" value="FAD-dep_OxRdtase"/>
</dbReference>
<gene>
    <name evidence="4" type="ORF">KFQ06_11840</name>
</gene>
<evidence type="ECO:0000313" key="5">
    <source>
        <dbReference type="Proteomes" id="UP001056873"/>
    </source>
</evidence>
<proteinExistence type="predicted"/>
<name>A0ABY5CYW6_9GAMM</name>
<dbReference type="SUPFAM" id="SSF51905">
    <property type="entry name" value="FAD/NAD(P)-binding domain"/>
    <property type="match status" value="1"/>
</dbReference>
<evidence type="ECO:0000313" key="4">
    <source>
        <dbReference type="EMBL" id="USV03147.1"/>
    </source>
</evidence>
<dbReference type="Gene3D" id="3.30.9.10">
    <property type="entry name" value="D-Amino Acid Oxidase, subunit A, domain 2"/>
    <property type="match status" value="1"/>
</dbReference>
<organism evidence="4 5">
    <name type="scientific">Serratia entomophila</name>
    <dbReference type="NCBI Taxonomy" id="42906"/>
    <lineage>
        <taxon>Bacteria</taxon>
        <taxon>Pseudomonadati</taxon>
        <taxon>Pseudomonadota</taxon>
        <taxon>Gammaproteobacteria</taxon>
        <taxon>Enterobacterales</taxon>
        <taxon>Yersiniaceae</taxon>
        <taxon>Serratia</taxon>
    </lineage>
</organism>
<dbReference type="InterPro" id="IPR036188">
    <property type="entry name" value="FAD/NAD-bd_sf"/>
</dbReference>
<dbReference type="RefSeq" id="WP_252961922.1">
    <property type="nucleotide sequence ID" value="NZ_CAMIPH010000003.1"/>
</dbReference>
<evidence type="ECO:0000256" key="2">
    <source>
        <dbReference type="SAM" id="MobiDB-lite"/>
    </source>
</evidence>
<feature type="region of interest" description="Disordered" evidence="2">
    <location>
        <begin position="329"/>
        <end position="349"/>
    </location>
</feature>
<dbReference type="PANTHER" id="PTHR13847">
    <property type="entry name" value="SARCOSINE DEHYDROGENASE-RELATED"/>
    <property type="match status" value="1"/>
</dbReference>
<protein>
    <submittedName>
        <fullName evidence="4">FAD-binding oxidoreductase</fullName>
    </submittedName>
</protein>
<dbReference type="Gene3D" id="3.50.50.60">
    <property type="entry name" value="FAD/NAD(P)-binding domain"/>
    <property type="match status" value="1"/>
</dbReference>
<dbReference type="PANTHER" id="PTHR13847:SF289">
    <property type="entry name" value="GLYCINE OXIDASE"/>
    <property type="match status" value="1"/>
</dbReference>
<dbReference type="Pfam" id="PF01266">
    <property type="entry name" value="DAO"/>
    <property type="match status" value="1"/>
</dbReference>
<sequence>MSATVKHMIVVGAGVIGASIAYHLARHGIKVTVIEQNHPASGATGSAFGWLHTTVCDDAPDALLRHASVDDWHRLEKEIPELKVRWTGALSYGANAPEIQQGGQMLARSEISQLEPAMNAPPPRAHYANRDGAVEPADATRALLDKACSLGALLKTQTPVTGFIKEGARIVGITTPQGALGADCIVLACGTVIPPLLSTLGVSLPIEASPAILLRYRVAAPVVNTLISGDDLEVRHDRCGNLLAAEDYPVSGDIGALASETLAAIKSRLRGTASASLLSQSVAQRPVPQDGRPVMGFIDDMPGIYVAAMHPGVTCAATIGRMASEELAAGNNPDIPESYRPARFNPLRR</sequence>
<evidence type="ECO:0000259" key="3">
    <source>
        <dbReference type="Pfam" id="PF01266"/>
    </source>
</evidence>
<feature type="domain" description="FAD dependent oxidoreductase" evidence="3">
    <location>
        <begin position="9"/>
        <end position="325"/>
    </location>
</feature>
<accession>A0ABY5CYW6</accession>
<dbReference type="EMBL" id="CP074347">
    <property type="protein sequence ID" value="USV03147.1"/>
    <property type="molecule type" value="Genomic_DNA"/>
</dbReference>
<evidence type="ECO:0000256" key="1">
    <source>
        <dbReference type="ARBA" id="ARBA00023002"/>
    </source>
</evidence>
<keyword evidence="5" id="KW-1185">Reference proteome</keyword>